<dbReference type="OrthoDB" id="5933722at2"/>
<feature type="transmembrane region" description="Helical" evidence="6">
    <location>
        <begin position="379"/>
        <end position="404"/>
    </location>
</feature>
<keyword evidence="3 6" id="KW-0812">Transmembrane</keyword>
<feature type="transmembrane region" description="Helical" evidence="6">
    <location>
        <begin position="425"/>
        <end position="446"/>
    </location>
</feature>
<dbReference type="AlphaFoldDB" id="A0A142EN06"/>
<feature type="domain" description="ABC3 transporter permease C-terminal" evidence="7">
    <location>
        <begin position="292"/>
        <end position="403"/>
    </location>
</feature>
<dbReference type="EMBL" id="CP012836">
    <property type="protein sequence ID" value="AMQ56511.1"/>
    <property type="molecule type" value="Genomic_DNA"/>
</dbReference>
<evidence type="ECO:0000256" key="1">
    <source>
        <dbReference type="ARBA" id="ARBA00004651"/>
    </source>
</evidence>
<evidence type="ECO:0000313" key="10">
    <source>
        <dbReference type="Proteomes" id="UP000073816"/>
    </source>
</evidence>
<organism evidence="9 10">
    <name type="scientific">Algoriphagus sanaruensis</name>
    <dbReference type="NCBI Taxonomy" id="1727163"/>
    <lineage>
        <taxon>Bacteria</taxon>
        <taxon>Pseudomonadati</taxon>
        <taxon>Bacteroidota</taxon>
        <taxon>Cytophagia</taxon>
        <taxon>Cytophagales</taxon>
        <taxon>Cyclobacteriaceae</taxon>
        <taxon>Algoriphagus</taxon>
    </lineage>
</organism>
<dbReference type="STRING" id="1727163.AO498_08785"/>
<dbReference type="InterPro" id="IPR003838">
    <property type="entry name" value="ABC3_permease_C"/>
</dbReference>
<keyword evidence="4 6" id="KW-1133">Transmembrane helix</keyword>
<evidence type="ECO:0000313" key="9">
    <source>
        <dbReference type="EMBL" id="AMQ56511.1"/>
    </source>
</evidence>
<dbReference type="GO" id="GO:0005886">
    <property type="term" value="C:plasma membrane"/>
    <property type="evidence" value="ECO:0007669"/>
    <property type="project" value="UniProtKB-SubCell"/>
</dbReference>
<evidence type="ECO:0000256" key="2">
    <source>
        <dbReference type="ARBA" id="ARBA00022475"/>
    </source>
</evidence>
<comment type="subcellular location">
    <subcellularLocation>
        <location evidence="1">Cell membrane</location>
        <topology evidence="1">Multi-pass membrane protein</topology>
    </subcellularLocation>
</comment>
<feature type="transmembrane region" description="Helical" evidence="6">
    <location>
        <begin position="332"/>
        <end position="359"/>
    </location>
</feature>
<gene>
    <name evidence="9" type="ORF">AO498_08785</name>
</gene>
<dbReference type="InterPro" id="IPR025857">
    <property type="entry name" value="MacB_PCD"/>
</dbReference>
<feature type="transmembrane region" description="Helical" evidence="6">
    <location>
        <begin position="777"/>
        <end position="796"/>
    </location>
</feature>
<evidence type="ECO:0000256" key="6">
    <source>
        <dbReference type="SAM" id="Phobius"/>
    </source>
</evidence>
<feature type="domain" description="ABC3 transporter permease C-terminal" evidence="7">
    <location>
        <begin position="694"/>
        <end position="803"/>
    </location>
</feature>
<accession>A0A142EN06</accession>
<dbReference type="Pfam" id="PF12704">
    <property type="entry name" value="MacB_PCD"/>
    <property type="match status" value="1"/>
</dbReference>
<protein>
    <recommendedName>
        <fullName evidence="11">ABC transporter permease</fullName>
    </recommendedName>
</protein>
<evidence type="ECO:0000256" key="4">
    <source>
        <dbReference type="ARBA" id="ARBA00022989"/>
    </source>
</evidence>
<dbReference type="InterPro" id="IPR050250">
    <property type="entry name" value="Macrolide_Exporter_MacB"/>
</dbReference>
<reference evidence="9 10" key="2">
    <citation type="journal article" date="2016" name="Genome Announc.">
        <title>Complete Genome Sequence of Algoriphagus sp. Strain M8-2, Isolated from a Brackish Lake.</title>
        <authorList>
            <person name="Muraguchi Y."/>
            <person name="Kushimoto K."/>
            <person name="Ohtsubo Y."/>
            <person name="Suzuki T."/>
            <person name="Dohra H."/>
            <person name="Kimbara K."/>
            <person name="Shintani M."/>
        </authorList>
    </citation>
    <scope>NUCLEOTIDE SEQUENCE [LARGE SCALE GENOMIC DNA]</scope>
    <source>
        <strain evidence="9 10">M8-2</strain>
    </source>
</reference>
<dbReference type="PATRIC" id="fig|1727163.4.peg.1835"/>
<feature type="domain" description="MacB-like periplasmic core" evidence="8">
    <location>
        <begin position="20"/>
        <end position="242"/>
    </location>
</feature>
<dbReference type="RefSeq" id="WP_067546174.1">
    <property type="nucleotide sequence ID" value="NZ_CP012836.1"/>
</dbReference>
<dbReference type="PANTHER" id="PTHR30572">
    <property type="entry name" value="MEMBRANE COMPONENT OF TRANSPORTER-RELATED"/>
    <property type="match status" value="1"/>
</dbReference>
<evidence type="ECO:0000259" key="8">
    <source>
        <dbReference type="Pfam" id="PF12704"/>
    </source>
</evidence>
<proteinExistence type="predicted"/>
<evidence type="ECO:0008006" key="11">
    <source>
        <dbReference type="Google" id="ProtNLM"/>
    </source>
</evidence>
<feature type="transmembrane region" description="Helical" evidence="6">
    <location>
        <begin position="691"/>
        <end position="716"/>
    </location>
</feature>
<sequence length="814" mass="90707">MFRNYFKIAFRNLFKHKLHTGINLIGLSLGLGVGILIFFFVQLELSFDTFHQDLDRIYRIKTHERIDGEMTETYSSPVILEAAFREEFPQIEAISGVTNAEVQAILPDQSTQTQRIRLVHADFLKILTFPLLKGDRSNQLLDRYTIVITEETASKYFGTEEPIGKSIQLKMGEDFVDFRVTGVLRNPPVNNSIPFEILMPIKNMDYFSDQESLDSWYNVWGFNLVKLNSPGQVASIHQSMEAFMKKSLGEQYEEGGLYFTLTPLSEMHFSEGAGTGGVETTQKSLLWILAGIAFLVLLIACINFTTMAIGRSTTRAKEVGVRKTMGASFGQLINQFLIEAFLTTLLASVFGLVLAELLLPTFNDLFQKELDIVYGPVQFGILFGLVLLITALAGAYPAFFLSGLRPIKVLKGNLSIHFGKQGLRKGLVTFQFFVSFLLIASTLIMVNQMEAIRDYDLGFDQEQVVVVEMPDYPSKSFVTSLKESFRTAETFRQSLASRSEFSSTALTVATYGDDAFWQVGFPLEDGSLFSFKVNFVAGEYLNTLGMELKEGRSLNPQVGADSSAFLVNEAFARAFRWEDPTGEMIPGNRFDSHQIVGVVKDFHHASLYQPIEPVLIAKSPEAVFSGISNLMINSTTNPKLLVRSHTKDIQLVKNAIEEEWNKQFSGIPLSISFLDETVQAQYQADERLGKMVFIGAAIAILIATMGLFAMVALSFAGRTKEIGVRKVLGASSWSISWLFGKEFMVTTLIGVVIALPLSYFLMQTWLEQFAVKESPSWISFGLLAIGGVAFTLLIVYGQSLKASLSNPVNTLKDE</sequence>
<keyword evidence="10" id="KW-1185">Reference proteome</keyword>
<keyword evidence="2" id="KW-1003">Cell membrane</keyword>
<feature type="transmembrane region" description="Helical" evidence="6">
    <location>
        <begin position="21"/>
        <end position="41"/>
    </location>
</feature>
<dbReference type="Pfam" id="PF02687">
    <property type="entry name" value="FtsX"/>
    <property type="match status" value="2"/>
</dbReference>
<dbReference type="Proteomes" id="UP000073816">
    <property type="component" value="Chromosome"/>
</dbReference>
<name>A0A142EN06_9BACT</name>
<reference evidence="10" key="1">
    <citation type="submission" date="2015-09" db="EMBL/GenBank/DDBJ databases">
        <title>Complete sequence of Algoriphagus sp. M8-2.</title>
        <authorList>
            <person name="Shintani M."/>
        </authorList>
    </citation>
    <scope>NUCLEOTIDE SEQUENCE [LARGE SCALE GENOMIC DNA]</scope>
    <source>
        <strain evidence="10">M8-2</strain>
    </source>
</reference>
<dbReference type="KEGG" id="alm:AO498_08785"/>
<keyword evidence="5 6" id="KW-0472">Membrane</keyword>
<evidence type="ECO:0000256" key="5">
    <source>
        <dbReference type="ARBA" id="ARBA00023136"/>
    </source>
</evidence>
<dbReference type="GO" id="GO:0022857">
    <property type="term" value="F:transmembrane transporter activity"/>
    <property type="evidence" value="ECO:0007669"/>
    <property type="project" value="TreeGrafter"/>
</dbReference>
<feature type="transmembrane region" description="Helical" evidence="6">
    <location>
        <begin position="285"/>
        <end position="311"/>
    </location>
</feature>
<evidence type="ECO:0000259" key="7">
    <source>
        <dbReference type="Pfam" id="PF02687"/>
    </source>
</evidence>
<feature type="transmembrane region" description="Helical" evidence="6">
    <location>
        <begin position="743"/>
        <end position="765"/>
    </location>
</feature>
<evidence type="ECO:0000256" key="3">
    <source>
        <dbReference type="ARBA" id="ARBA00022692"/>
    </source>
</evidence>
<dbReference type="PANTHER" id="PTHR30572:SF18">
    <property type="entry name" value="ABC-TYPE MACROLIDE FAMILY EXPORT SYSTEM PERMEASE COMPONENT 2"/>
    <property type="match status" value="1"/>
</dbReference>